<dbReference type="SFLD" id="SFLDS00019">
    <property type="entry name" value="Glutathione_Transferase_(cytos"/>
    <property type="match status" value="1"/>
</dbReference>
<dbReference type="InterPro" id="IPR004045">
    <property type="entry name" value="Glutathione_S-Trfase_N"/>
</dbReference>
<dbReference type="GO" id="GO:0043295">
    <property type="term" value="F:glutathione binding"/>
    <property type="evidence" value="ECO:0007669"/>
    <property type="project" value="TreeGrafter"/>
</dbReference>
<organism evidence="7 8">
    <name type="scientific">Botryobasidium botryosum (strain FD-172 SS1)</name>
    <dbReference type="NCBI Taxonomy" id="930990"/>
    <lineage>
        <taxon>Eukaryota</taxon>
        <taxon>Fungi</taxon>
        <taxon>Dikarya</taxon>
        <taxon>Basidiomycota</taxon>
        <taxon>Agaricomycotina</taxon>
        <taxon>Agaricomycetes</taxon>
        <taxon>Cantharellales</taxon>
        <taxon>Botryobasidiaceae</taxon>
        <taxon>Botryobasidium</taxon>
    </lineage>
</organism>
<evidence type="ECO:0000313" key="7">
    <source>
        <dbReference type="EMBL" id="KDQ12143.1"/>
    </source>
</evidence>
<dbReference type="PANTHER" id="PTHR43900">
    <property type="entry name" value="GLUTATHIONE S-TRANSFERASE RHO"/>
    <property type="match status" value="1"/>
</dbReference>
<dbReference type="SUPFAM" id="SSF47616">
    <property type="entry name" value="GST C-terminal domain-like"/>
    <property type="match status" value="1"/>
</dbReference>
<dbReference type="EC" id="2.5.1.18" evidence="1"/>
<dbReference type="SFLD" id="SFLDG00358">
    <property type="entry name" value="Main_(cytGST)"/>
    <property type="match status" value="1"/>
</dbReference>
<dbReference type="STRING" id="930990.A0A067M8N6"/>
<dbReference type="HOGENOM" id="CLU_011226_5_1_1"/>
<dbReference type="Gene3D" id="3.40.30.10">
    <property type="entry name" value="Glutaredoxin"/>
    <property type="match status" value="1"/>
</dbReference>
<accession>A0A067M8N6</accession>
<feature type="domain" description="Glutathione S-transferase C-terminal" evidence="5">
    <location>
        <begin position="118"/>
        <end position="204"/>
    </location>
</feature>
<sequence>MVYRIHDTASLTSTRRAAVVAQELGVPYEIVPVDVSSAEHKSEAYLKKNPFGRIPILYDDDFGVVESRAIGRYLAAKSGEKDAKLAPPPSDARAYARFEEAASLEYSDFDVVVSKLGFELLVKKVKNLGESDQVLVVKYYEELKVKMMAYDRILAERRYLAGDNLTLADLFHLPMGAAFEQYVGMDWASYGPNVGRWSKEISSLESWKVVASKKK</sequence>
<gene>
    <name evidence="7" type="ORF">BOTBODRAFT_46002</name>
</gene>
<evidence type="ECO:0000256" key="4">
    <source>
        <dbReference type="RuleBase" id="RU003494"/>
    </source>
</evidence>
<dbReference type="GO" id="GO:0006749">
    <property type="term" value="P:glutathione metabolic process"/>
    <property type="evidence" value="ECO:0007669"/>
    <property type="project" value="TreeGrafter"/>
</dbReference>
<dbReference type="InParanoid" id="A0A067M8N6"/>
<dbReference type="GO" id="GO:0004364">
    <property type="term" value="F:glutathione transferase activity"/>
    <property type="evidence" value="ECO:0007669"/>
    <property type="project" value="UniProtKB-EC"/>
</dbReference>
<feature type="domain" description="GST N-terminal" evidence="6">
    <location>
        <begin position="15"/>
        <end position="75"/>
    </location>
</feature>
<keyword evidence="8" id="KW-1185">Reference proteome</keyword>
<dbReference type="InterPro" id="IPR004046">
    <property type="entry name" value="GST_C"/>
</dbReference>
<dbReference type="Proteomes" id="UP000027195">
    <property type="component" value="Unassembled WGS sequence"/>
</dbReference>
<dbReference type="InterPro" id="IPR040079">
    <property type="entry name" value="Glutathione_S-Trfase"/>
</dbReference>
<evidence type="ECO:0000259" key="6">
    <source>
        <dbReference type="Pfam" id="PF02798"/>
    </source>
</evidence>
<proteinExistence type="inferred from homology"/>
<protein>
    <recommendedName>
        <fullName evidence="1">glutathione transferase</fullName>
        <ecNumber evidence="1">2.5.1.18</ecNumber>
    </recommendedName>
</protein>
<dbReference type="Pfam" id="PF02798">
    <property type="entry name" value="GST_N"/>
    <property type="match status" value="1"/>
</dbReference>
<evidence type="ECO:0000313" key="8">
    <source>
        <dbReference type="Proteomes" id="UP000027195"/>
    </source>
</evidence>
<dbReference type="GO" id="GO:0005737">
    <property type="term" value="C:cytoplasm"/>
    <property type="evidence" value="ECO:0007669"/>
    <property type="project" value="TreeGrafter"/>
</dbReference>
<name>A0A067M8N6_BOTB1</name>
<comment type="catalytic activity">
    <reaction evidence="3">
        <text>RX + glutathione = an S-substituted glutathione + a halide anion + H(+)</text>
        <dbReference type="Rhea" id="RHEA:16437"/>
        <dbReference type="ChEBI" id="CHEBI:15378"/>
        <dbReference type="ChEBI" id="CHEBI:16042"/>
        <dbReference type="ChEBI" id="CHEBI:17792"/>
        <dbReference type="ChEBI" id="CHEBI:57925"/>
        <dbReference type="ChEBI" id="CHEBI:90779"/>
        <dbReference type="EC" id="2.5.1.18"/>
    </reaction>
</comment>
<dbReference type="InterPro" id="IPR036282">
    <property type="entry name" value="Glutathione-S-Trfase_C_sf"/>
</dbReference>
<dbReference type="EMBL" id="KL198052">
    <property type="protein sequence ID" value="KDQ12143.1"/>
    <property type="molecule type" value="Genomic_DNA"/>
</dbReference>
<dbReference type="InterPro" id="IPR036249">
    <property type="entry name" value="Thioredoxin-like_sf"/>
</dbReference>
<evidence type="ECO:0000256" key="1">
    <source>
        <dbReference type="ARBA" id="ARBA00012452"/>
    </source>
</evidence>
<evidence type="ECO:0000259" key="5">
    <source>
        <dbReference type="Pfam" id="PF00043"/>
    </source>
</evidence>
<dbReference type="Gene3D" id="1.20.1050.10">
    <property type="match status" value="1"/>
</dbReference>
<reference evidence="8" key="1">
    <citation type="journal article" date="2014" name="Proc. Natl. Acad. Sci. U.S.A.">
        <title>Extensive sampling of basidiomycete genomes demonstrates inadequacy of the white-rot/brown-rot paradigm for wood decay fungi.</title>
        <authorList>
            <person name="Riley R."/>
            <person name="Salamov A.A."/>
            <person name="Brown D.W."/>
            <person name="Nagy L.G."/>
            <person name="Floudas D."/>
            <person name="Held B.W."/>
            <person name="Levasseur A."/>
            <person name="Lombard V."/>
            <person name="Morin E."/>
            <person name="Otillar R."/>
            <person name="Lindquist E.A."/>
            <person name="Sun H."/>
            <person name="LaButti K.M."/>
            <person name="Schmutz J."/>
            <person name="Jabbour D."/>
            <person name="Luo H."/>
            <person name="Baker S.E."/>
            <person name="Pisabarro A.G."/>
            <person name="Walton J.D."/>
            <person name="Blanchette R.A."/>
            <person name="Henrissat B."/>
            <person name="Martin F."/>
            <person name="Cullen D."/>
            <person name="Hibbett D.S."/>
            <person name="Grigoriev I.V."/>
        </authorList>
    </citation>
    <scope>NUCLEOTIDE SEQUENCE [LARGE SCALE GENOMIC DNA]</scope>
    <source>
        <strain evidence="8">FD-172 SS1</strain>
    </source>
</reference>
<dbReference type="PANTHER" id="PTHR43900:SF3">
    <property type="entry name" value="GLUTATHIONE S-TRANSFERASE RHO"/>
    <property type="match status" value="1"/>
</dbReference>
<dbReference type="Pfam" id="PF00043">
    <property type="entry name" value="GST_C"/>
    <property type="match status" value="1"/>
</dbReference>
<keyword evidence="2" id="KW-0808">Transferase</keyword>
<evidence type="ECO:0000256" key="3">
    <source>
        <dbReference type="ARBA" id="ARBA00047960"/>
    </source>
</evidence>
<comment type="similarity">
    <text evidence="4">Belongs to the GST superfamily.</text>
</comment>
<dbReference type="AlphaFoldDB" id="A0A067M8N6"/>
<evidence type="ECO:0000256" key="2">
    <source>
        <dbReference type="ARBA" id="ARBA00022679"/>
    </source>
</evidence>
<dbReference type="OrthoDB" id="249703at2759"/>
<dbReference type="SUPFAM" id="SSF52833">
    <property type="entry name" value="Thioredoxin-like"/>
    <property type="match status" value="1"/>
</dbReference>